<evidence type="ECO:0000256" key="1">
    <source>
        <dbReference type="SAM" id="MobiDB-lite"/>
    </source>
</evidence>
<reference evidence="2" key="1">
    <citation type="submission" date="2023-03" db="EMBL/GenBank/DDBJ databases">
        <title>Complete genome of Cladonia borealis.</title>
        <authorList>
            <person name="Park H."/>
        </authorList>
    </citation>
    <scope>NUCLEOTIDE SEQUENCE</scope>
    <source>
        <strain evidence="2">ANT050790</strain>
    </source>
</reference>
<feature type="compositionally biased region" description="Low complexity" evidence="1">
    <location>
        <begin position="51"/>
        <end position="65"/>
    </location>
</feature>
<dbReference type="Proteomes" id="UP001166286">
    <property type="component" value="Unassembled WGS sequence"/>
</dbReference>
<dbReference type="EMBL" id="JAFEKC020000011">
    <property type="protein sequence ID" value="KAK0512043.1"/>
    <property type="molecule type" value="Genomic_DNA"/>
</dbReference>
<evidence type="ECO:0000313" key="3">
    <source>
        <dbReference type="Proteomes" id="UP001166286"/>
    </source>
</evidence>
<feature type="compositionally biased region" description="Basic and acidic residues" evidence="1">
    <location>
        <begin position="36"/>
        <end position="50"/>
    </location>
</feature>
<dbReference type="AlphaFoldDB" id="A0AA39QZH1"/>
<keyword evidence="3" id="KW-1185">Reference proteome</keyword>
<name>A0AA39QZH1_9LECA</name>
<sequence>MSDNAAPRRSPKGQHEQSSDSGGLEVGRGHAMSSQRSHENRSQHDGHVLPDDSSTTSGSSRVGGNWWRGGGRNEQGDVGHLQPGEEKKSSWTRFKAWAEQFDEQETFTSSSEYDSGEKERLLERNYQLREKIDQQAGLISKLRSDVEKEVEKCKEIKQSADRMAYAMEQKELSIGRQDSDLDIHTRFRSLVGQIKTWSVPFAQIHQDVRAYSAETIEEFRKVCPGVSDFERFLQTPRNLRLLVRGYVGLVVAGSLFRTIPYPADPRPRGEDVWMDRELAHSFASIEKSFFHSNRKLISYRDLHDWRALTATLISRLGTYNKTDESTEMGITACSRRIMSLVAIWVAAEDRRMLEDGLQKILSDAVELSQTLRCQRAFWSIRLAGSFVDRTLNAGRVGSLLYFDEGTMDDKHGDEDSDGRSIPTSSQKAVEIIITPSLWKCGNTDGERYDLQSCVERSEVKCKRPLPPRHP</sequence>
<accession>A0AA39QZH1</accession>
<comment type="caution">
    <text evidence="2">The sequence shown here is derived from an EMBL/GenBank/DDBJ whole genome shotgun (WGS) entry which is preliminary data.</text>
</comment>
<gene>
    <name evidence="2" type="ORF">JMJ35_005171</name>
</gene>
<protein>
    <submittedName>
        <fullName evidence="2">Uncharacterized protein</fullName>
    </submittedName>
</protein>
<proteinExistence type="predicted"/>
<organism evidence="2 3">
    <name type="scientific">Cladonia borealis</name>
    <dbReference type="NCBI Taxonomy" id="184061"/>
    <lineage>
        <taxon>Eukaryota</taxon>
        <taxon>Fungi</taxon>
        <taxon>Dikarya</taxon>
        <taxon>Ascomycota</taxon>
        <taxon>Pezizomycotina</taxon>
        <taxon>Lecanoromycetes</taxon>
        <taxon>OSLEUM clade</taxon>
        <taxon>Lecanoromycetidae</taxon>
        <taxon>Lecanorales</taxon>
        <taxon>Lecanorineae</taxon>
        <taxon>Cladoniaceae</taxon>
        <taxon>Cladonia</taxon>
    </lineage>
</organism>
<feature type="region of interest" description="Disordered" evidence="1">
    <location>
        <begin position="1"/>
        <end position="87"/>
    </location>
</feature>
<evidence type="ECO:0000313" key="2">
    <source>
        <dbReference type="EMBL" id="KAK0512043.1"/>
    </source>
</evidence>